<feature type="region of interest" description="Disordered" evidence="1">
    <location>
        <begin position="134"/>
        <end position="155"/>
    </location>
</feature>
<keyword evidence="2" id="KW-0732">Signal</keyword>
<comment type="caution">
    <text evidence="3">The sequence shown here is derived from an EMBL/GenBank/DDBJ whole genome shotgun (WGS) entry which is preliminary data.</text>
</comment>
<reference evidence="3 4" key="1">
    <citation type="submission" date="2016-08" db="EMBL/GenBank/DDBJ databases">
        <title>Genome sequence of Clavibacter michiganensis spp strain CFBP8019.</title>
        <authorList>
            <person name="Thapa S.P."/>
            <person name="Coaker G."/>
            <person name="Jacques M.-A."/>
        </authorList>
    </citation>
    <scope>NUCLEOTIDE SEQUENCE [LARGE SCALE GENOMIC DNA]</scope>
    <source>
        <strain evidence="3">CFBP8019</strain>
    </source>
</reference>
<protein>
    <recommendedName>
        <fullName evidence="5">Lipoprotein</fullName>
    </recommendedName>
</protein>
<dbReference type="EMBL" id="MDJZ01000017">
    <property type="protein sequence ID" value="OUE23521.1"/>
    <property type="molecule type" value="Genomic_DNA"/>
</dbReference>
<evidence type="ECO:0000256" key="2">
    <source>
        <dbReference type="SAM" id="SignalP"/>
    </source>
</evidence>
<sequence length="155" mass="16234">MPRTARAPRVLGLLAATLLASVSLSACTTFGYACNEPGYANTLDVQVVGSEEAVAQVVLVRMCDEEGCSQTLEQSRLPAIPESDLPEHMATATGPGRWTIARGMTTPAQATITALAADGTTVTEVTPELSWRPVDPFDRCEGPKTAGTVDLSVAD</sequence>
<evidence type="ECO:0000313" key="3">
    <source>
        <dbReference type="EMBL" id="OUE23521.1"/>
    </source>
</evidence>
<feature type="chain" id="PRO_5038589154" description="Lipoprotein" evidence="2">
    <location>
        <begin position="27"/>
        <end position="155"/>
    </location>
</feature>
<proteinExistence type="predicted"/>
<keyword evidence="4" id="KW-1185">Reference proteome</keyword>
<organism evidence="3 4">
    <name type="scientific">Clavibacter michiganensis</name>
    <dbReference type="NCBI Taxonomy" id="28447"/>
    <lineage>
        <taxon>Bacteria</taxon>
        <taxon>Bacillati</taxon>
        <taxon>Actinomycetota</taxon>
        <taxon>Actinomycetes</taxon>
        <taxon>Micrococcales</taxon>
        <taxon>Microbacteriaceae</taxon>
        <taxon>Clavibacter</taxon>
    </lineage>
</organism>
<gene>
    <name evidence="3" type="ORF">BFL37_12710</name>
</gene>
<evidence type="ECO:0000256" key="1">
    <source>
        <dbReference type="SAM" id="MobiDB-lite"/>
    </source>
</evidence>
<accession>A0A251YH00</accession>
<evidence type="ECO:0008006" key="5">
    <source>
        <dbReference type="Google" id="ProtNLM"/>
    </source>
</evidence>
<feature type="signal peptide" evidence="2">
    <location>
        <begin position="1"/>
        <end position="26"/>
    </location>
</feature>
<dbReference type="RefSeq" id="WP_086515479.1">
    <property type="nucleotide sequence ID" value="NZ_MDJZ01000017.1"/>
</dbReference>
<dbReference type="PROSITE" id="PS51257">
    <property type="entry name" value="PROKAR_LIPOPROTEIN"/>
    <property type="match status" value="1"/>
</dbReference>
<dbReference type="AlphaFoldDB" id="A0A251YH00"/>
<dbReference type="OrthoDB" id="5122723at2"/>
<dbReference type="Proteomes" id="UP000195101">
    <property type="component" value="Unassembled WGS sequence"/>
</dbReference>
<name>A0A251YH00_9MICO</name>
<evidence type="ECO:0000313" key="4">
    <source>
        <dbReference type="Proteomes" id="UP000195101"/>
    </source>
</evidence>